<dbReference type="GO" id="GO:0003796">
    <property type="term" value="F:lysozyme activity"/>
    <property type="evidence" value="ECO:0007669"/>
    <property type="project" value="UniProtKB-EC"/>
</dbReference>
<comment type="subcellular location">
    <subcellularLocation>
        <location evidence="2">Secreted</location>
    </subcellularLocation>
</comment>
<proteinExistence type="inferred from homology"/>
<dbReference type="EC" id="3.2.1.17" evidence="11"/>
<sequence length="228" mass="24361">MKLTFASLTLLSSALVGVSAKLKGLDVSGYQPNVAWSTVKANGASFAYIKATEGTNYKNPSFAQQYNGAYNAGLIRGSYHFAQPSSSTGAAQANYFLAHGGGWSPDGKTLPGALDMEYNPHGSTCYGLSKDAMVKWIKDFSNTYHSATGRYPVIYTTTSWWTTCTGNSAAFGATNPLWIARYSSTAGNLPNGWAFYSFWQNADSGIFPGDQDIWNGDAAALSRMAKGA</sequence>
<evidence type="ECO:0000256" key="2">
    <source>
        <dbReference type="ARBA" id="ARBA00004613"/>
    </source>
</evidence>
<dbReference type="Gene3D" id="3.20.20.80">
    <property type="entry name" value="Glycosidases"/>
    <property type="match status" value="1"/>
</dbReference>
<dbReference type="EMBL" id="MN603128">
    <property type="protein sequence ID" value="QNJ46233.1"/>
    <property type="molecule type" value="Genomic_DNA"/>
</dbReference>
<keyword evidence="8" id="KW-1015">Disulfide bond</keyword>
<accession>A0A7S6G7H8</accession>
<keyword evidence="7 11" id="KW-0378">Hydrolase</keyword>
<dbReference type="Pfam" id="PF01183">
    <property type="entry name" value="Glyco_hydro_25"/>
    <property type="match status" value="1"/>
</dbReference>
<dbReference type="AlphaFoldDB" id="A0A7S6G7H8"/>
<dbReference type="PROSITE" id="PS00953">
    <property type="entry name" value="GLYCOSYL_HYDROL_F25_1"/>
    <property type="match status" value="1"/>
</dbReference>
<evidence type="ECO:0000256" key="11">
    <source>
        <dbReference type="RuleBase" id="RU361176"/>
    </source>
</evidence>
<keyword evidence="9 11" id="KW-0326">Glycosidase</keyword>
<dbReference type="PANTHER" id="PTHR34135:SF2">
    <property type="entry name" value="LYSOZYME"/>
    <property type="match status" value="1"/>
</dbReference>
<evidence type="ECO:0000256" key="7">
    <source>
        <dbReference type="ARBA" id="ARBA00022801"/>
    </source>
</evidence>
<evidence type="ECO:0000256" key="4">
    <source>
        <dbReference type="ARBA" id="ARBA00022525"/>
    </source>
</evidence>
<keyword evidence="4" id="KW-0964">Secreted</keyword>
<comment type="function">
    <text evidence="10">This enzyme has both lysozyme (acetylmuramidase) and diacetylmuramidase activities.</text>
</comment>
<evidence type="ECO:0000256" key="3">
    <source>
        <dbReference type="ARBA" id="ARBA00010646"/>
    </source>
</evidence>
<dbReference type="PANTHER" id="PTHR34135">
    <property type="entry name" value="LYSOZYME"/>
    <property type="match status" value="1"/>
</dbReference>
<dbReference type="GO" id="GO:0005576">
    <property type="term" value="C:extracellular region"/>
    <property type="evidence" value="ECO:0007669"/>
    <property type="project" value="UniProtKB-SubCell"/>
</dbReference>
<evidence type="ECO:0000256" key="12">
    <source>
        <dbReference type="SAM" id="SignalP"/>
    </source>
</evidence>
<dbReference type="InterPro" id="IPR008270">
    <property type="entry name" value="Glyco_hydro_25_AS"/>
</dbReference>
<comment type="similarity">
    <text evidence="3 11">Belongs to the glycosyl hydrolase 25 family.</text>
</comment>
<evidence type="ECO:0000256" key="6">
    <source>
        <dbReference type="ARBA" id="ARBA00022638"/>
    </source>
</evidence>
<protein>
    <recommendedName>
        <fullName evidence="11">Lysozyme</fullName>
        <ecNumber evidence="11">3.2.1.17</ecNumber>
    </recommendedName>
</protein>
<dbReference type="InterPro" id="IPR002053">
    <property type="entry name" value="Glyco_hydro_25"/>
</dbReference>
<evidence type="ECO:0000256" key="1">
    <source>
        <dbReference type="ARBA" id="ARBA00000632"/>
    </source>
</evidence>
<evidence type="ECO:0000256" key="9">
    <source>
        <dbReference type="ARBA" id="ARBA00023295"/>
    </source>
</evidence>
<keyword evidence="12" id="KW-0732">Signal</keyword>
<dbReference type="GO" id="GO:0016052">
    <property type="term" value="P:carbohydrate catabolic process"/>
    <property type="evidence" value="ECO:0007669"/>
    <property type="project" value="TreeGrafter"/>
</dbReference>
<dbReference type="SMART" id="SM00641">
    <property type="entry name" value="Glyco_25"/>
    <property type="match status" value="1"/>
</dbReference>
<feature type="chain" id="PRO_5031409769" description="Lysozyme" evidence="12">
    <location>
        <begin position="21"/>
        <end position="228"/>
    </location>
</feature>
<evidence type="ECO:0000313" key="13">
    <source>
        <dbReference type="EMBL" id="QNJ46233.1"/>
    </source>
</evidence>
<evidence type="ECO:0000256" key="8">
    <source>
        <dbReference type="ARBA" id="ARBA00023157"/>
    </source>
</evidence>
<evidence type="ECO:0000256" key="10">
    <source>
        <dbReference type="ARBA" id="ARBA00055588"/>
    </source>
</evidence>
<dbReference type="CDD" id="cd06412">
    <property type="entry name" value="GH25_CH-type"/>
    <property type="match status" value="1"/>
</dbReference>
<reference evidence="13" key="1">
    <citation type="submission" date="2019-10" db="EMBL/GenBank/DDBJ databases">
        <title>Fungal GH25 muramidases: characterisation of new family members with commercial application.</title>
        <authorList>
            <person name="Moroz O.V."/>
            <person name="Blagova E."/>
            <person name="Taylor E."/>
            <person name="Turkenburg J.P."/>
            <person name="Skov L.K."/>
            <person name="Gippert G.P."/>
            <person name="Schnorr K.M."/>
            <person name="Ming L."/>
            <person name="Ye L."/>
            <person name="Klausen M."/>
            <person name="Cohn M.T."/>
            <person name="Schmidt E.G.W."/>
            <person name="Nymand-Grarup S."/>
            <person name="Davies G.J."/>
            <person name="Wilson K.S."/>
        </authorList>
    </citation>
    <scope>NUCLEOTIDE SEQUENCE</scope>
</reference>
<dbReference type="GO" id="GO:0042742">
    <property type="term" value="P:defense response to bacterium"/>
    <property type="evidence" value="ECO:0007669"/>
    <property type="project" value="UniProtKB-KW"/>
</dbReference>
<keyword evidence="5" id="KW-0929">Antimicrobial</keyword>
<organism evidence="13">
    <name type="scientific">Umbelopsis westeae</name>
    <dbReference type="NCBI Taxonomy" id="201728"/>
    <lineage>
        <taxon>Eukaryota</taxon>
        <taxon>Fungi</taxon>
        <taxon>Fungi incertae sedis</taxon>
        <taxon>Mucoromycota</taxon>
        <taxon>Mucoromycotina</taxon>
        <taxon>Umbelopsidomycetes</taxon>
        <taxon>Umbelopsidales</taxon>
        <taxon>Umbelopsidaceae</taxon>
        <taxon>Umbelopsis</taxon>
    </lineage>
</organism>
<feature type="signal peptide" evidence="12">
    <location>
        <begin position="1"/>
        <end position="20"/>
    </location>
</feature>
<dbReference type="InterPro" id="IPR017853">
    <property type="entry name" value="GH"/>
</dbReference>
<evidence type="ECO:0000256" key="5">
    <source>
        <dbReference type="ARBA" id="ARBA00022529"/>
    </source>
</evidence>
<comment type="catalytic activity">
    <reaction evidence="1 11">
        <text>Hydrolysis of (1-&gt;4)-beta-linkages between N-acetylmuramic acid and N-acetyl-D-glucosamine residues in a peptidoglycan and between N-acetyl-D-glucosamine residues in chitodextrins.</text>
        <dbReference type="EC" id="3.2.1.17"/>
    </reaction>
</comment>
<dbReference type="GO" id="GO:0016998">
    <property type="term" value="P:cell wall macromolecule catabolic process"/>
    <property type="evidence" value="ECO:0007669"/>
    <property type="project" value="InterPro"/>
</dbReference>
<dbReference type="SUPFAM" id="SSF51445">
    <property type="entry name" value="(Trans)glycosidases"/>
    <property type="match status" value="1"/>
</dbReference>
<dbReference type="InterPro" id="IPR018077">
    <property type="entry name" value="Glyco_hydro_fam25_subgr"/>
</dbReference>
<dbReference type="GO" id="GO:0031640">
    <property type="term" value="P:killing of cells of another organism"/>
    <property type="evidence" value="ECO:0007669"/>
    <property type="project" value="UniProtKB-KW"/>
</dbReference>
<dbReference type="GO" id="GO:0009253">
    <property type="term" value="P:peptidoglycan catabolic process"/>
    <property type="evidence" value="ECO:0007669"/>
    <property type="project" value="InterPro"/>
</dbReference>
<name>A0A7S6G7H8_9FUNG</name>
<dbReference type="FunFam" id="3.20.20.80:FF:000060">
    <property type="entry name" value="Lysozyme M1"/>
    <property type="match status" value="1"/>
</dbReference>
<dbReference type="PROSITE" id="PS51904">
    <property type="entry name" value="GLYCOSYL_HYDROL_F25_2"/>
    <property type="match status" value="1"/>
</dbReference>
<keyword evidence="6" id="KW-0081">Bacteriolytic enzyme</keyword>